<evidence type="ECO:0000313" key="2">
    <source>
        <dbReference type="Proteomes" id="UP000199025"/>
    </source>
</evidence>
<gene>
    <name evidence="1" type="ORF">SAMN05421835_13545</name>
</gene>
<protein>
    <submittedName>
        <fullName evidence="1">Uncharacterized protein</fullName>
    </submittedName>
</protein>
<name>A0A1I4CKZ5_9PSEU</name>
<keyword evidence="2" id="KW-1185">Reference proteome</keyword>
<organism evidence="1 2">
    <name type="scientific">Amycolatopsis sacchari</name>
    <dbReference type="NCBI Taxonomy" id="115433"/>
    <lineage>
        <taxon>Bacteria</taxon>
        <taxon>Bacillati</taxon>
        <taxon>Actinomycetota</taxon>
        <taxon>Actinomycetes</taxon>
        <taxon>Pseudonocardiales</taxon>
        <taxon>Pseudonocardiaceae</taxon>
        <taxon>Amycolatopsis</taxon>
    </lineage>
</organism>
<accession>A0A1I4CKZ5</accession>
<dbReference type="AlphaFoldDB" id="A0A1I4CKZ5"/>
<evidence type="ECO:0000313" key="1">
    <source>
        <dbReference type="EMBL" id="SFK81423.1"/>
    </source>
</evidence>
<proteinExistence type="predicted"/>
<reference evidence="1 2" key="1">
    <citation type="submission" date="2016-10" db="EMBL/GenBank/DDBJ databases">
        <authorList>
            <person name="de Groot N.N."/>
        </authorList>
    </citation>
    <scope>NUCLEOTIDE SEQUENCE [LARGE SCALE GENOMIC DNA]</scope>
    <source>
        <strain evidence="1 2">DSM 44468</strain>
    </source>
</reference>
<dbReference type="RefSeq" id="WP_143250010.1">
    <property type="nucleotide sequence ID" value="NZ_CBDQZW010000006.1"/>
</dbReference>
<dbReference type="EMBL" id="FORP01000035">
    <property type="protein sequence ID" value="SFK81423.1"/>
    <property type="molecule type" value="Genomic_DNA"/>
</dbReference>
<dbReference type="STRING" id="115433.SAMN05421835_13545"/>
<dbReference type="OrthoDB" id="3628740at2"/>
<sequence>MSDTQCYYGQMRGRARQLVSKLDDAMNDLVLVEAAVEEVLRADMDNPGELSTTDGADLRQFLDSAQLAVRAAERIANEHVRDVERAMQRLGLMPEKVSA</sequence>
<dbReference type="Proteomes" id="UP000199025">
    <property type="component" value="Unassembled WGS sequence"/>
</dbReference>